<organism evidence="3 4">
    <name type="scientific">Clostridium thermosuccinogenes</name>
    <dbReference type="NCBI Taxonomy" id="84032"/>
    <lineage>
        <taxon>Bacteria</taxon>
        <taxon>Bacillati</taxon>
        <taxon>Bacillota</taxon>
        <taxon>Clostridia</taxon>
        <taxon>Eubacteriales</taxon>
        <taxon>Clostridiaceae</taxon>
        <taxon>Clostridium</taxon>
    </lineage>
</organism>
<dbReference type="Gene3D" id="3.90.980.10">
    <property type="entry name" value="DNA primase, catalytic core, N-terminal domain"/>
    <property type="match status" value="1"/>
</dbReference>
<evidence type="ECO:0000259" key="2">
    <source>
        <dbReference type="PROSITE" id="PS50880"/>
    </source>
</evidence>
<feature type="coiled-coil region" evidence="1">
    <location>
        <begin position="224"/>
        <end position="281"/>
    </location>
</feature>
<dbReference type="InterPro" id="IPR034151">
    <property type="entry name" value="TOPRIM_DnaG_bac"/>
</dbReference>
<evidence type="ECO:0000313" key="4">
    <source>
        <dbReference type="Proteomes" id="UP000236151"/>
    </source>
</evidence>
<gene>
    <name evidence="3" type="ORF">CDQ84_18330</name>
</gene>
<dbReference type="GO" id="GO:0005737">
    <property type="term" value="C:cytoplasm"/>
    <property type="evidence" value="ECO:0007669"/>
    <property type="project" value="TreeGrafter"/>
</dbReference>
<name>A0A2K2F7L3_9CLOT</name>
<dbReference type="SUPFAM" id="SSF56731">
    <property type="entry name" value="DNA primase core"/>
    <property type="match status" value="2"/>
</dbReference>
<reference evidence="3 4" key="1">
    <citation type="submission" date="2017-06" db="EMBL/GenBank/DDBJ databases">
        <title>Investigating the central metabolism of Clostridium thermosuccinogenes.</title>
        <authorList>
            <person name="Koendjbiharie J.G."/>
            <person name="van Kranenburg R."/>
        </authorList>
    </citation>
    <scope>NUCLEOTIDE SEQUENCE [LARGE SCALE GENOMIC DNA]</scope>
    <source>
        <strain evidence="3 4">DSM 5806</strain>
    </source>
</reference>
<dbReference type="GO" id="GO:0006269">
    <property type="term" value="P:DNA replication, synthesis of primer"/>
    <property type="evidence" value="ECO:0007669"/>
    <property type="project" value="TreeGrafter"/>
</dbReference>
<keyword evidence="1" id="KW-0175">Coiled coil</keyword>
<protein>
    <recommendedName>
        <fullName evidence="2">Toprim domain-containing protein</fullName>
    </recommendedName>
</protein>
<dbReference type="SMART" id="SM00493">
    <property type="entry name" value="TOPRIM"/>
    <property type="match status" value="1"/>
</dbReference>
<dbReference type="PROSITE" id="PS50880">
    <property type="entry name" value="TOPRIM"/>
    <property type="match status" value="1"/>
</dbReference>
<dbReference type="RefSeq" id="WP_103083177.1">
    <property type="nucleotide sequence ID" value="NZ_CP021850.1"/>
</dbReference>
<comment type="caution">
    <text evidence="3">The sequence shown here is derived from an EMBL/GenBank/DDBJ whole genome shotgun (WGS) entry which is preliminary data.</text>
</comment>
<dbReference type="InterPro" id="IPR037068">
    <property type="entry name" value="DNA_primase_core_N_sf"/>
</dbReference>
<dbReference type="EMBL" id="NIOJ01000090">
    <property type="protein sequence ID" value="PNT94762.1"/>
    <property type="molecule type" value="Genomic_DNA"/>
</dbReference>
<dbReference type="Proteomes" id="UP000236151">
    <property type="component" value="Unassembled WGS sequence"/>
</dbReference>
<dbReference type="AlphaFoldDB" id="A0A2K2F7L3"/>
<keyword evidence="4" id="KW-1185">Reference proteome</keyword>
<dbReference type="InterPro" id="IPR006171">
    <property type="entry name" value="TOPRIM_dom"/>
</dbReference>
<dbReference type="OrthoDB" id="2086698at2"/>
<dbReference type="PANTHER" id="PTHR30313">
    <property type="entry name" value="DNA PRIMASE"/>
    <property type="match status" value="1"/>
</dbReference>
<dbReference type="CDD" id="cd03364">
    <property type="entry name" value="TOPRIM_DnaG_primases"/>
    <property type="match status" value="1"/>
</dbReference>
<evidence type="ECO:0000256" key="1">
    <source>
        <dbReference type="SAM" id="Coils"/>
    </source>
</evidence>
<accession>A0A2K2F7L3</accession>
<dbReference type="PANTHER" id="PTHR30313:SF2">
    <property type="entry name" value="DNA PRIMASE"/>
    <property type="match status" value="1"/>
</dbReference>
<feature type="domain" description="Toprim" evidence="2">
    <location>
        <begin position="441"/>
        <end position="529"/>
    </location>
</feature>
<evidence type="ECO:0000313" key="3">
    <source>
        <dbReference type="EMBL" id="PNT94762.1"/>
    </source>
</evidence>
<dbReference type="KEGG" id="cthd:CDO33_02935"/>
<dbReference type="Pfam" id="PF13155">
    <property type="entry name" value="Toprim_2"/>
    <property type="match status" value="1"/>
</dbReference>
<dbReference type="InterPro" id="IPR050219">
    <property type="entry name" value="DnaG_primase"/>
</dbReference>
<sequence length="583" mass="68654">MFTFRLNLKTKEVYEDMLKLYNEHFNTKFTITSILPYAVDHFIKHGNTNYLKHYNLVKNYYDQEFMLEKGLYIHIKRLINNDITLQDILNFALNLYIVPFKAEFIKKSVNLNRMLLILNHFRFITNGYKIKPTSKNNSEYETEFIITYCPLCGHDSFYVNPDNMMIGCYKNKCRANLSNNLDVIGLIQITHKQRYPDIINTIFDVSIKNYKDNLPEIEKLQAGIVRSSSRKKSIKNRIEELKKLIEASQSEETTADLNREISELKKELDEILKRENEEKKIICIKNHILIRNGIKKYDYLLEKGFREDILEELDIFYLGENVTKDCQTNSMRYRICFPIFDADGELAGIQARSIIDDNSSRSEFLKEDYLFKVYWEAVHKISLYERYSDARLYPEPTLEDRHNAQMWKKINKKILNSCGFNKSEHLYLLNRYVEKNYKEVTRVVIVEGLKDAVKLYSYNLNSTAVVSSMGCSLSDEQIELLKKYFPDAEIILGYDQDYSGVEGNIKAYYKLTDAGFNKISFIQYPNGTKDFGDFTGDKDTRAHIVDVLKNRKPYNIYVMNMIKSELLLDRQLLFNSKKFIPQV</sequence>
<dbReference type="Gene3D" id="3.40.1360.10">
    <property type="match status" value="1"/>
</dbReference>
<proteinExistence type="predicted"/>